<dbReference type="RefSeq" id="WP_380696376.1">
    <property type="nucleotide sequence ID" value="NZ_JBHRYR010000003.1"/>
</dbReference>
<proteinExistence type="predicted"/>
<accession>A0ABV8A1N8</accession>
<dbReference type="CDD" id="cd07043">
    <property type="entry name" value="STAS_anti-anti-sigma_factors"/>
    <property type="match status" value="1"/>
</dbReference>
<protein>
    <submittedName>
        <fullName evidence="2">STAS domain-containing protein</fullName>
    </submittedName>
</protein>
<dbReference type="PROSITE" id="PS50801">
    <property type="entry name" value="STAS"/>
    <property type="match status" value="1"/>
</dbReference>
<dbReference type="InterPro" id="IPR002645">
    <property type="entry name" value="STAS_dom"/>
</dbReference>
<dbReference type="Gene3D" id="3.30.750.24">
    <property type="entry name" value="STAS domain"/>
    <property type="match status" value="1"/>
</dbReference>
<dbReference type="InterPro" id="IPR014557">
    <property type="entry name" value="UCP029548_STAS-type"/>
</dbReference>
<keyword evidence="3" id="KW-1185">Reference proteome</keyword>
<gene>
    <name evidence="2" type="ORF">ACFOOG_10835</name>
</gene>
<evidence type="ECO:0000313" key="2">
    <source>
        <dbReference type="EMBL" id="MFC3853327.1"/>
    </source>
</evidence>
<dbReference type="InterPro" id="IPR036513">
    <property type="entry name" value="STAS_dom_sf"/>
</dbReference>
<feature type="domain" description="STAS" evidence="1">
    <location>
        <begin position="4"/>
        <end position="122"/>
    </location>
</feature>
<comment type="caution">
    <text evidence="2">The sequence shown here is derived from an EMBL/GenBank/DDBJ whole genome shotgun (WGS) entry which is preliminary data.</text>
</comment>
<evidence type="ECO:0000313" key="3">
    <source>
        <dbReference type="Proteomes" id="UP001595617"/>
    </source>
</evidence>
<sequence length="163" mass="18222">MKQGQILVADKQDVYVLKLVGDVRLTLSTTLEQCMQKMLAAEHYQHVVVDLTDADGLDSTTLGLLAKLSIQVQKLQHYVPLLVWRSPDIQRVLLSMGFADTVYQMVDKSDLVAAPVEAIEAVASDEEEIRTQVLDAHRVLMSLNETNEHTFRDLVCALEQGQC</sequence>
<dbReference type="Proteomes" id="UP001595617">
    <property type="component" value="Unassembled WGS sequence"/>
</dbReference>
<reference evidence="3" key="1">
    <citation type="journal article" date="2019" name="Int. J. Syst. Evol. Microbiol.">
        <title>The Global Catalogue of Microorganisms (GCM) 10K type strain sequencing project: providing services to taxonomists for standard genome sequencing and annotation.</title>
        <authorList>
            <consortium name="The Broad Institute Genomics Platform"/>
            <consortium name="The Broad Institute Genome Sequencing Center for Infectious Disease"/>
            <person name="Wu L."/>
            <person name="Ma J."/>
        </authorList>
    </citation>
    <scope>NUCLEOTIDE SEQUENCE [LARGE SCALE GENOMIC DNA]</scope>
    <source>
        <strain evidence="3">IBRC 10765</strain>
    </source>
</reference>
<dbReference type="EMBL" id="JBHRYR010000003">
    <property type="protein sequence ID" value="MFC3853327.1"/>
    <property type="molecule type" value="Genomic_DNA"/>
</dbReference>
<dbReference type="Pfam" id="PF01740">
    <property type="entry name" value="STAS"/>
    <property type="match status" value="1"/>
</dbReference>
<organism evidence="2 3">
    <name type="scientific">Saccharospirillum mangrovi</name>
    <dbReference type="NCBI Taxonomy" id="2161747"/>
    <lineage>
        <taxon>Bacteria</taxon>
        <taxon>Pseudomonadati</taxon>
        <taxon>Pseudomonadota</taxon>
        <taxon>Gammaproteobacteria</taxon>
        <taxon>Oceanospirillales</taxon>
        <taxon>Saccharospirillaceae</taxon>
        <taxon>Saccharospirillum</taxon>
    </lineage>
</organism>
<evidence type="ECO:0000259" key="1">
    <source>
        <dbReference type="PROSITE" id="PS50801"/>
    </source>
</evidence>
<dbReference type="PIRSF" id="PIRSF029548">
    <property type="entry name" value="UCP029548"/>
    <property type="match status" value="1"/>
</dbReference>
<dbReference type="SUPFAM" id="SSF52091">
    <property type="entry name" value="SpoIIaa-like"/>
    <property type="match status" value="1"/>
</dbReference>
<name>A0ABV8A1N8_9GAMM</name>